<protein>
    <submittedName>
        <fullName evidence="5">Fungal-specific transcription factor domain-containing protein</fullName>
    </submittedName>
</protein>
<evidence type="ECO:0000313" key="5">
    <source>
        <dbReference type="EMBL" id="KAH7121387.1"/>
    </source>
</evidence>
<feature type="non-terminal residue" evidence="5">
    <location>
        <position position="1"/>
    </location>
</feature>
<dbReference type="GO" id="GO:0006351">
    <property type="term" value="P:DNA-templated transcription"/>
    <property type="evidence" value="ECO:0007669"/>
    <property type="project" value="InterPro"/>
</dbReference>
<keyword evidence="6" id="KW-1185">Reference proteome</keyword>
<dbReference type="AlphaFoldDB" id="A0A9P9DLY5"/>
<dbReference type="EMBL" id="JAGMUV010000024">
    <property type="protein sequence ID" value="KAH7121387.1"/>
    <property type="molecule type" value="Genomic_DNA"/>
</dbReference>
<organism evidence="5 6">
    <name type="scientific">Dactylonectria macrodidyma</name>
    <dbReference type="NCBI Taxonomy" id="307937"/>
    <lineage>
        <taxon>Eukaryota</taxon>
        <taxon>Fungi</taxon>
        <taxon>Dikarya</taxon>
        <taxon>Ascomycota</taxon>
        <taxon>Pezizomycotina</taxon>
        <taxon>Sordariomycetes</taxon>
        <taxon>Hypocreomycetidae</taxon>
        <taxon>Hypocreales</taxon>
        <taxon>Nectriaceae</taxon>
        <taxon>Dactylonectria</taxon>
    </lineage>
</organism>
<keyword evidence="2" id="KW-0539">Nucleus</keyword>
<dbReference type="InterPro" id="IPR036864">
    <property type="entry name" value="Zn2-C6_fun-type_DNA-bd_sf"/>
</dbReference>
<comment type="caution">
    <text evidence="5">The sequence shown here is derived from an EMBL/GenBank/DDBJ whole genome shotgun (WGS) entry which is preliminary data.</text>
</comment>
<dbReference type="GO" id="GO:0003677">
    <property type="term" value="F:DNA binding"/>
    <property type="evidence" value="ECO:0007669"/>
    <property type="project" value="InterPro"/>
</dbReference>
<keyword evidence="1" id="KW-0479">Metal-binding</keyword>
<feature type="compositionally biased region" description="Basic and acidic residues" evidence="3">
    <location>
        <begin position="67"/>
        <end position="76"/>
    </location>
</feature>
<reference evidence="5" key="1">
    <citation type="journal article" date="2021" name="Nat. Commun.">
        <title>Genetic determinants of endophytism in the Arabidopsis root mycobiome.</title>
        <authorList>
            <person name="Mesny F."/>
            <person name="Miyauchi S."/>
            <person name="Thiergart T."/>
            <person name="Pickel B."/>
            <person name="Atanasova L."/>
            <person name="Karlsson M."/>
            <person name="Huettel B."/>
            <person name="Barry K.W."/>
            <person name="Haridas S."/>
            <person name="Chen C."/>
            <person name="Bauer D."/>
            <person name="Andreopoulos W."/>
            <person name="Pangilinan J."/>
            <person name="LaButti K."/>
            <person name="Riley R."/>
            <person name="Lipzen A."/>
            <person name="Clum A."/>
            <person name="Drula E."/>
            <person name="Henrissat B."/>
            <person name="Kohler A."/>
            <person name="Grigoriev I.V."/>
            <person name="Martin F.M."/>
            <person name="Hacquard S."/>
        </authorList>
    </citation>
    <scope>NUCLEOTIDE SEQUENCE</scope>
    <source>
        <strain evidence="5">MPI-CAGE-AT-0147</strain>
    </source>
</reference>
<dbReference type="Gene3D" id="4.10.240.10">
    <property type="entry name" value="Zn(2)-C6 fungal-type DNA-binding domain"/>
    <property type="match status" value="1"/>
</dbReference>
<evidence type="ECO:0000256" key="3">
    <source>
        <dbReference type="SAM" id="MobiDB-lite"/>
    </source>
</evidence>
<dbReference type="CDD" id="cd12148">
    <property type="entry name" value="fungal_TF_MHR"/>
    <property type="match status" value="1"/>
</dbReference>
<dbReference type="Pfam" id="PF04082">
    <property type="entry name" value="Fungal_trans"/>
    <property type="match status" value="1"/>
</dbReference>
<dbReference type="PANTHER" id="PTHR47425">
    <property type="entry name" value="FARB-RELATED"/>
    <property type="match status" value="1"/>
</dbReference>
<dbReference type="GO" id="GO:0008270">
    <property type="term" value="F:zinc ion binding"/>
    <property type="evidence" value="ECO:0007669"/>
    <property type="project" value="InterPro"/>
</dbReference>
<dbReference type="CDD" id="cd00067">
    <property type="entry name" value="GAL4"/>
    <property type="match status" value="1"/>
</dbReference>
<evidence type="ECO:0000256" key="1">
    <source>
        <dbReference type="ARBA" id="ARBA00022723"/>
    </source>
</evidence>
<evidence type="ECO:0000313" key="6">
    <source>
        <dbReference type="Proteomes" id="UP000738349"/>
    </source>
</evidence>
<dbReference type="Pfam" id="PF00172">
    <property type="entry name" value="Zn_clus"/>
    <property type="match status" value="1"/>
</dbReference>
<dbReference type="GO" id="GO:0000981">
    <property type="term" value="F:DNA-binding transcription factor activity, RNA polymerase II-specific"/>
    <property type="evidence" value="ECO:0007669"/>
    <property type="project" value="InterPro"/>
</dbReference>
<gene>
    <name evidence="5" type="ORF">EDB81DRAFT_584807</name>
</gene>
<feature type="region of interest" description="Disordered" evidence="3">
    <location>
        <begin position="67"/>
        <end position="113"/>
    </location>
</feature>
<name>A0A9P9DLY5_9HYPO</name>
<dbReference type="PROSITE" id="PS50048">
    <property type="entry name" value="ZN2_CY6_FUNGAL_2"/>
    <property type="match status" value="1"/>
</dbReference>
<evidence type="ECO:0000259" key="4">
    <source>
        <dbReference type="PROSITE" id="PS50048"/>
    </source>
</evidence>
<dbReference type="InterPro" id="IPR007219">
    <property type="entry name" value="XnlR_reg_dom"/>
</dbReference>
<feature type="non-terminal residue" evidence="5">
    <location>
        <position position="616"/>
    </location>
</feature>
<dbReference type="Proteomes" id="UP000738349">
    <property type="component" value="Unassembled WGS sequence"/>
</dbReference>
<dbReference type="SMART" id="SM00066">
    <property type="entry name" value="GAL4"/>
    <property type="match status" value="1"/>
</dbReference>
<dbReference type="InterPro" id="IPR001138">
    <property type="entry name" value="Zn2Cys6_DnaBD"/>
</dbReference>
<dbReference type="SMART" id="SM00906">
    <property type="entry name" value="Fungal_trans"/>
    <property type="match status" value="1"/>
</dbReference>
<proteinExistence type="predicted"/>
<sequence length="616" mass="69254">RRRAPHACLSCRARKVRCDVAERWPCGNCRWGSCNCVIINRGRKALQNREIMLTSFSSDRYSRIKTSDSARHDASHARLGQRHQIGEVKAESAGFRSDSTRLDKSSDGISSALQPSLRDSVQLSLNRSPPSLLLESNQTVSSSQKILLEARLPTSPTSPVPTDKLNPRLMVHLPLFIRPMPGHIKIEDLTYLSVKGALTLPSAPLQKALTRSYFEYVHPFMPILDIEQFLESVGSNGKGEQVSLLLYQAIMFAGAAYVDVGDLEMGGFSSRKHAREELFHRARLLYDFNYESHRLVLVQSVLLMSLWRGSPEEHRNTWHWIDVAVSQAYAAGLHLNPDSTLFTKRICRLRRRVWWSCYATDRLIALEMKRLPRIRGDDFQVSALKDSDFRIESLPHGSDIPPQALCGYVLDETSRATLGKLCIELVQLCQYLDMSLLSHCSVFLDDNSKVFFWPGTHRPTDAETGNSPSYSILRQNLKVWKSTLPQCCEYRTPSSVDTSSTIAVHHTSLHMLFQSLVLSIHRSKLASVQRGANLTPIEEEARLGVLGAAWQISQMAGNIHDTRLDRFLPATALLAVIPAASVLLREVENKFGAENFVIKNGFLRCLGVIDTMKSVY</sequence>
<dbReference type="InterPro" id="IPR052761">
    <property type="entry name" value="Fungal_Detox/Toxin_TFs"/>
</dbReference>
<accession>A0A9P9DLY5</accession>
<dbReference type="OrthoDB" id="5105634at2759"/>
<evidence type="ECO:0000256" key="2">
    <source>
        <dbReference type="ARBA" id="ARBA00023242"/>
    </source>
</evidence>
<feature type="domain" description="Zn(2)-C6 fungal-type" evidence="4">
    <location>
        <begin position="7"/>
        <end position="38"/>
    </location>
</feature>
<dbReference type="SUPFAM" id="SSF57701">
    <property type="entry name" value="Zn2/Cys6 DNA-binding domain"/>
    <property type="match status" value="1"/>
</dbReference>
<dbReference type="PANTHER" id="PTHR47425:SF2">
    <property type="entry name" value="FARB-RELATED"/>
    <property type="match status" value="1"/>
</dbReference>